<keyword evidence="2" id="KW-1185">Reference proteome</keyword>
<accession>A0ABR2E749</accession>
<protein>
    <submittedName>
        <fullName evidence="1">Uncharacterized protein</fullName>
    </submittedName>
</protein>
<reference evidence="1 2" key="1">
    <citation type="journal article" date="2024" name="G3 (Bethesda)">
        <title>Genome assembly of Hibiscus sabdariffa L. provides insights into metabolisms of medicinal natural products.</title>
        <authorList>
            <person name="Kim T."/>
        </authorList>
    </citation>
    <scope>NUCLEOTIDE SEQUENCE [LARGE SCALE GENOMIC DNA]</scope>
    <source>
        <strain evidence="1">TK-2024</strain>
        <tissue evidence="1">Old leaves</tissue>
    </source>
</reference>
<sequence length="71" mass="8503">MVEKESKNVERDWQKKGHRCEFRSRPVHAYIRRPADPYGEADCWRANRCAEQTIEEIEEEGELRLDILLES</sequence>
<evidence type="ECO:0000313" key="2">
    <source>
        <dbReference type="Proteomes" id="UP001472677"/>
    </source>
</evidence>
<organism evidence="1 2">
    <name type="scientific">Hibiscus sabdariffa</name>
    <name type="common">roselle</name>
    <dbReference type="NCBI Taxonomy" id="183260"/>
    <lineage>
        <taxon>Eukaryota</taxon>
        <taxon>Viridiplantae</taxon>
        <taxon>Streptophyta</taxon>
        <taxon>Embryophyta</taxon>
        <taxon>Tracheophyta</taxon>
        <taxon>Spermatophyta</taxon>
        <taxon>Magnoliopsida</taxon>
        <taxon>eudicotyledons</taxon>
        <taxon>Gunneridae</taxon>
        <taxon>Pentapetalae</taxon>
        <taxon>rosids</taxon>
        <taxon>malvids</taxon>
        <taxon>Malvales</taxon>
        <taxon>Malvaceae</taxon>
        <taxon>Malvoideae</taxon>
        <taxon>Hibiscus</taxon>
    </lineage>
</organism>
<gene>
    <name evidence="1" type="ORF">V6N12_030820</name>
</gene>
<dbReference type="Proteomes" id="UP001472677">
    <property type="component" value="Unassembled WGS sequence"/>
</dbReference>
<evidence type="ECO:0000313" key="1">
    <source>
        <dbReference type="EMBL" id="KAK8553838.1"/>
    </source>
</evidence>
<dbReference type="EMBL" id="JBBPBM010000019">
    <property type="protein sequence ID" value="KAK8553838.1"/>
    <property type="molecule type" value="Genomic_DNA"/>
</dbReference>
<proteinExistence type="predicted"/>
<name>A0ABR2E749_9ROSI</name>
<comment type="caution">
    <text evidence="1">The sequence shown here is derived from an EMBL/GenBank/DDBJ whole genome shotgun (WGS) entry which is preliminary data.</text>
</comment>